<dbReference type="Proteomes" id="UP000634308">
    <property type="component" value="Unassembled WGS sequence"/>
</dbReference>
<feature type="chain" id="PRO_5046769159" description="Spore coat protein U domain-containing protein" evidence="1">
    <location>
        <begin position="21"/>
        <end position="152"/>
    </location>
</feature>
<proteinExistence type="predicted"/>
<gene>
    <name evidence="2" type="ORF">GCM10008959_39210</name>
</gene>
<reference evidence="3" key="1">
    <citation type="journal article" date="2019" name="Int. J. Syst. Evol. Microbiol.">
        <title>The Global Catalogue of Microorganisms (GCM) 10K type strain sequencing project: providing services to taxonomists for standard genome sequencing and annotation.</title>
        <authorList>
            <consortium name="The Broad Institute Genomics Platform"/>
            <consortium name="The Broad Institute Genome Sequencing Center for Infectious Disease"/>
            <person name="Wu L."/>
            <person name="Ma J."/>
        </authorList>
    </citation>
    <scope>NUCLEOTIDE SEQUENCE [LARGE SCALE GENOMIC DNA]</scope>
    <source>
        <strain evidence="3">JCM 31404</strain>
    </source>
</reference>
<dbReference type="RefSeq" id="WP_189066682.1">
    <property type="nucleotide sequence ID" value="NZ_BMQM01000047.1"/>
</dbReference>
<keyword evidence="3" id="KW-1185">Reference proteome</keyword>
<keyword evidence="1" id="KW-0732">Signal</keyword>
<comment type="caution">
    <text evidence="2">The sequence shown here is derived from an EMBL/GenBank/DDBJ whole genome shotgun (WGS) entry which is preliminary data.</text>
</comment>
<evidence type="ECO:0000313" key="3">
    <source>
        <dbReference type="Proteomes" id="UP000634308"/>
    </source>
</evidence>
<organism evidence="2 3">
    <name type="scientific">Deinococcus seoulensis</name>
    <dbReference type="NCBI Taxonomy" id="1837379"/>
    <lineage>
        <taxon>Bacteria</taxon>
        <taxon>Thermotogati</taxon>
        <taxon>Deinococcota</taxon>
        <taxon>Deinococci</taxon>
        <taxon>Deinococcales</taxon>
        <taxon>Deinococcaceae</taxon>
        <taxon>Deinococcus</taxon>
    </lineage>
</organism>
<sequence length="152" mass="14977">MKKIVALGLATALFTSTALAGTASAPITVNATVLSSCMFNSAATGSASFSYDAITGSASAMSGSATLYCNSGTTITLKTAASASMTLTSTSKSKSLNATYSLTSVATPGAGTGTFAGADKYVYTVAPSAVAGQWGAPTATDYTGTVDIEVEF</sequence>
<evidence type="ECO:0000313" key="2">
    <source>
        <dbReference type="EMBL" id="GGR74127.1"/>
    </source>
</evidence>
<name>A0ABQ2RZV6_9DEIO</name>
<accession>A0ABQ2RZV6</accession>
<evidence type="ECO:0008006" key="4">
    <source>
        <dbReference type="Google" id="ProtNLM"/>
    </source>
</evidence>
<evidence type="ECO:0000256" key="1">
    <source>
        <dbReference type="SAM" id="SignalP"/>
    </source>
</evidence>
<feature type="signal peptide" evidence="1">
    <location>
        <begin position="1"/>
        <end position="20"/>
    </location>
</feature>
<dbReference type="EMBL" id="BMQM01000047">
    <property type="protein sequence ID" value="GGR74127.1"/>
    <property type="molecule type" value="Genomic_DNA"/>
</dbReference>
<protein>
    <recommendedName>
        <fullName evidence="4">Spore coat protein U domain-containing protein</fullName>
    </recommendedName>
</protein>